<dbReference type="PRINTS" id="PR00081">
    <property type="entry name" value="GDHRDH"/>
</dbReference>
<dbReference type="GO" id="GO:0016491">
    <property type="term" value="F:oxidoreductase activity"/>
    <property type="evidence" value="ECO:0007669"/>
    <property type="project" value="UniProtKB-KW"/>
</dbReference>
<dbReference type="Gene3D" id="3.40.50.720">
    <property type="entry name" value="NAD(P)-binding Rossmann-like Domain"/>
    <property type="match status" value="1"/>
</dbReference>
<dbReference type="PANTHER" id="PTHR24320">
    <property type="entry name" value="RETINOL DEHYDROGENASE"/>
    <property type="match status" value="1"/>
</dbReference>
<dbReference type="Proteomes" id="UP000011976">
    <property type="component" value="Unassembled WGS sequence"/>
</dbReference>
<dbReference type="Pfam" id="PF00106">
    <property type="entry name" value="adh_short"/>
    <property type="match status" value="1"/>
</dbReference>
<keyword evidence="2" id="KW-0521">NADP</keyword>
<name>M9M7N6_PSEA3</name>
<dbReference type="AlphaFoldDB" id="M9M7N6"/>
<dbReference type="EMBL" id="DF196791">
    <property type="protein sequence ID" value="GAC77150.1"/>
    <property type="molecule type" value="Genomic_DNA"/>
</dbReference>
<keyword evidence="3" id="KW-0560">Oxidoreductase</keyword>
<dbReference type="SUPFAM" id="SSF51735">
    <property type="entry name" value="NAD(P)-binding Rossmann-fold domains"/>
    <property type="match status" value="1"/>
</dbReference>
<comment type="similarity">
    <text evidence="1">Belongs to the short-chain dehydrogenases/reductases (SDR) family.</text>
</comment>
<evidence type="ECO:0000313" key="5">
    <source>
        <dbReference type="Proteomes" id="UP000011976"/>
    </source>
</evidence>
<organism evidence="4 5">
    <name type="scientific">Pseudozyma antarctica (strain T-34)</name>
    <name type="common">Yeast</name>
    <name type="synonym">Candida antarctica</name>
    <dbReference type="NCBI Taxonomy" id="1151754"/>
    <lineage>
        <taxon>Eukaryota</taxon>
        <taxon>Fungi</taxon>
        <taxon>Dikarya</taxon>
        <taxon>Basidiomycota</taxon>
        <taxon>Ustilaginomycotina</taxon>
        <taxon>Ustilaginomycetes</taxon>
        <taxon>Ustilaginales</taxon>
        <taxon>Ustilaginaceae</taxon>
        <taxon>Moesziomyces</taxon>
    </lineage>
</organism>
<dbReference type="InterPro" id="IPR002347">
    <property type="entry name" value="SDR_fam"/>
</dbReference>
<sequence>MAREDSQDSGSINPLVARGVAIAPTWVAMTLGKERQHILRFVYFALALKPRVMPDSQPWTAADIPDLSGKVAIVTGGNAGIGEISVMELARHGAKVYLAARSPTRAQESLGRLKKQLEPADFARIVWLPLDLADLESVKAAVEEFESKENKLHILMNSAGVMATPYSFTKQGLELQNGTNVVGHALLTFMLLPTLVRTSRDPTLDGSVRITNTSSVGHAEFGSGHPKQSWASIETVNARQGRETFGTWRRYGMSKTGNVLLASQLKKITAGERISHISLHPGNIDTDLFRGFKQSMPWMKPLFPALDWLISKTLLTPAQGALTQLYAATSPEVDTKHLNGAYLEPIAKLSKAAKHATGEAGDKLGAEMITFIKSFAKSSVGVDIDQLITRALA</sequence>
<evidence type="ECO:0000256" key="3">
    <source>
        <dbReference type="ARBA" id="ARBA00023002"/>
    </source>
</evidence>
<reference evidence="5" key="1">
    <citation type="journal article" date="2013" name="Genome Announc.">
        <title>Genome sequence of the basidiomycetous yeast Pseudozyma antarctica T-34, a producer of the glycolipid biosurfactants mannosylerythritol lipids.</title>
        <authorList>
            <person name="Morita T."/>
            <person name="Koike H."/>
            <person name="Koyama Y."/>
            <person name="Hagiwara H."/>
            <person name="Ito E."/>
            <person name="Fukuoka T."/>
            <person name="Imura T."/>
            <person name="Machida M."/>
            <person name="Kitamoto D."/>
        </authorList>
    </citation>
    <scope>NUCLEOTIDE SEQUENCE [LARGE SCALE GENOMIC DNA]</scope>
    <source>
        <strain evidence="5">T-34</strain>
    </source>
</reference>
<dbReference type="PANTHER" id="PTHR24320:SF282">
    <property type="entry name" value="WW DOMAIN-CONTAINING OXIDOREDUCTASE"/>
    <property type="match status" value="1"/>
</dbReference>
<dbReference type="STRING" id="1151754.M9M7N6"/>
<evidence type="ECO:0000256" key="2">
    <source>
        <dbReference type="ARBA" id="ARBA00022857"/>
    </source>
</evidence>
<gene>
    <name evidence="4" type="ORF">PANT_25c00002</name>
</gene>
<accession>M9M7N6</accession>
<evidence type="ECO:0000313" key="4">
    <source>
        <dbReference type="EMBL" id="GAC77150.1"/>
    </source>
</evidence>
<protein>
    <submittedName>
        <fullName evidence="4">Dehydrogenases with different specificities</fullName>
    </submittedName>
</protein>
<dbReference type="InterPro" id="IPR036291">
    <property type="entry name" value="NAD(P)-bd_dom_sf"/>
</dbReference>
<evidence type="ECO:0000256" key="1">
    <source>
        <dbReference type="ARBA" id="ARBA00006484"/>
    </source>
</evidence>
<proteinExistence type="inferred from homology"/>